<gene>
    <name evidence="3" type="ORF">EDM57_05000</name>
</gene>
<accession>A0A3M8B813</accession>
<organism evidence="3 4">
    <name type="scientific">Brevibacillus gelatini</name>
    <dbReference type="NCBI Taxonomy" id="1655277"/>
    <lineage>
        <taxon>Bacteria</taxon>
        <taxon>Bacillati</taxon>
        <taxon>Bacillota</taxon>
        <taxon>Bacilli</taxon>
        <taxon>Bacillales</taxon>
        <taxon>Paenibacillaceae</taxon>
        <taxon>Brevibacillus</taxon>
    </lineage>
</organism>
<name>A0A3M8B813_9BACL</name>
<feature type="coiled-coil region" evidence="1">
    <location>
        <begin position="687"/>
        <end position="748"/>
    </location>
</feature>
<evidence type="ECO:0008006" key="5">
    <source>
        <dbReference type="Google" id="ProtNLM"/>
    </source>
</evidence>
<dbReference type="OrthoDB" id="1956935at2"/>
<feature type="region of interest" description="Disordered" evidence="2">
    <location>
        <begin position="194"/>
        <end position="226"/>
    </location>
</feature>
<feature type="compositionally biased region" description="Basic and acidic residues" evidence="2">
    <location>
        <begin position="481"/>
        <end position="492"/>
    </location>
</feature>
<dbReference type="AlphaFoldDB" id="A0A3M8B813"/>
<evidence type="ECO:0000313" key="3">
    <source>
        <dbReference type="EMBL" id="RNB59500.1"/>
    </source>
</evidence>
<dbReference type="RefSeq" id="WP_122903667.1">
    <property type="nucleotide sequence ID" value="NZ_RHHS01000013.1"/>
</dbReference>
<feature type="region of interest" description="Disordered" evidence="2">
    <location>
        <begin position="479"/>
        <end position="499"/>
    </location>
</feature>
<dbReference type="EMBL" id="RHHS01000013">
    <property type="protein sequence ID" value="RNB59500.1"/>
    <property type="molecule type" value="Genomic_DNA"/>
</dbReference>
<keyword evidence="1" id="KW-0175">Coiled coil</keyword>
<proteinExistence type="predicted"/>
<reference evidence="3 4" key="1">
    <citation type="submission" date="2018-10" db="EMBL/GenBank/DDBJ databases">
        <title>Phylogenomics of Brevibacillus.</title>
        <authorList>
            <person name="Dunlap C."/>
        </authorList>
    </citation>
    <scope>NUCLEOTIDE SEQUENCE [LARGE SCALE GENOMIC DNA]</scope>
    <source>
        <strain evidence="3 4">DSM 100115</strain>
    </source>
</reference>
<evidence type="ECO:0000256" key="2">
    <source>
        <dbReference type="SAM" id="MobiDB-lite"/>
    </source>
</evidence>
<comment type="caution">
    <text evidence="3">The sequence shown here is derived from an EMBL/GenBank/DDBJ whole genome shotgun (WGS) entry which is preliminary data.</text>
</comment>
<sequence length="817" mass="95145">MKYQTDTIVKMKGCPVKKENGVFEIDRIWIENDTAFVYKLKKDGTRAKNGLNIFKFSHMDKYGTIISKEELTSAISEVNKTLKESKDNETVYTYQETDRKELQKGDYIQVVKPIQTFNSIYAIPIGVIYTISACEGQNANKYVWKRIGKKGQILSGNSGAFNIISFSTKTVERLLAEGYIVIVEQVQQTRKKMNQQQETEQSTVEQATEQEEQTDNQVETQEEPVKKHHIQSVQVTRLEGYKWDCKTVAVSTIVEANKVIQEMAWSAPSDGSYDKTQFVITFTDGSTYTGRIDLQYKHTSGYDLERHVMRHISYMIEQGTDEQNEHGRDFLTRYVLSEEPVKIEEVRTEHPTQVQVEQEQQAEITGTIDDNGLIVLTNEQATELEKRFVYDKATKQEQELLKQYHLQLQEQAMKYAQTLPDNYESLIDDNKLYQVVSCFPADGGSAGIYEIEVTGSELKHMLWRKVDILNIITPLEAEQQPEQHEAMEHEENQEQQTEQVPDNAITVTLNQQLQGIEIAFTEKPSQEVIEQLKTNGFRWSKFKKIWFTKQSEKALAFAQSLSGQMLNNSDTITDSAQEQQTYSYPEININDLEKYTVSDELQRMVHSSSLFEVDYKKDCAVTFQQFQNEALEVLALTDDPRMTYYIKKYLQSFKKRYYEQYLKILNHRASNPSWAVTGRGGLNVSRYNKMQDRYDKYLGEAVKLSEEFKKKMRNFRWQIKRDKEQQVKQFIEQELNKTENSLTFQTEKREINVGRYTEIVRAYIHGEYMIAKSFGCFRIFKNGQEVHSMKTSDRLDDAKKMVAFMICKEEEQDKILI</sequence>
<dbReference type="Proteomes" id="UP000268829">
    <property type="component" value="Unassembled WGS sequence"/>
</dbReference>
<protein>
    <recommendedName>
        <fullName evidence="5">Large polyvalent protein associated domain-containing protein</fullName>
    </recommendedName>
</protein>
<evidence type="ECO:0000256" key="1">
    <source>
        <dbReference type="SAM" id="Coils"/>
    </source>
</evidence>
<evidence type="ECO:0000313" key="4">
    <source>
        <dbReference type="Proteomes" id="UP000268829"/>
    </source>
</evidence>
<feature type="compositionally biased region" description="Low complexity" evidence="2">
    <location>
        <begin position="195"/>
        <end position="207"/>
    </location>
</feature>
<keyword evidence="4" id="KW-1185">Reference proteome</keyword>